<keyword evidence="2" id="KW-1185">Reference proteome</keyword>
<sequence length="147" mass="16749">MASKTSSCWSHERSFSIFLLFVGVKSSIKIPHVRYFSFGFKAKKLRRFPYSLLPCVMVRLGLKGTTRLIQMRIDRGIVTVTISTVEDFEGQFNLFVSLLVCGTFRISFNLLSNLSKFVSLYLHGLVYKISIRPAHRVFDVALIFVSG</sequence>
<protein>
    <submittedName>
        <fullName evidence="1">Uncharacterized protein</fullName>
    </submittedName>
</protein>
<organism evidence="1 2">
    <name type="scientific">Brassica napus</name>
    <name type="common">Rape</name>
    <dbReference type="NCBI Taxonomy" id="3708"/>
    <lineage>
        <taxon>Eukaryota</taxon>
        <taxon>Viridiplantae</taxon>
        <taxon>Streptophyta</taxon>
        <taxon>Embryophyta</taxon>
        <taxon>Tracheophyta</taxon>
        <taxon>Spermatophyta</taxon>
        <taxon>Magnoliopsida</taxon>
        <taxon>eudicotyledons</taxon>
        <taxon>Gunneridae</taxon>
        <taxon>Pentapetalae</taxon>
        <taxon>rosids</taxon>
        <taxon>malvids</taxon>
        <taxon>Brassicales</taxon>
        <taxon>Brassicaceae</taxon>
        <taxon>Brassiceae</taxon>
        <taxon>Brassica</taxon>
    </lineage>
</organism>
<name>A0ABQ7YVS5_BRANA</name>
<accession>A0ABQ7YVS5</accession>
<evidence type="ECO:0000313" key="1">
    <source>
        <dbReference type="EMBL" id="KAH0872042.1"/>
    </source>
</evidence>
<proteinExistence type="predicted"/>
<gene>
    <name evidence="1" type="ORF">HID58_069404</name>
</gene>
<dbReference type="EMBL" id="JAGKQM010000016">
    <property type="protein sequence ID" value="KAH0872042.1"/>
    <property type="molecule type" value="Genomic_DNA"/>
</dbReference>
<comment type="caution">
    <text evidence="1">The sequence shown here is derived from an EMBL/GenBank/DDBJ whole genome shotgun (WGS) entry which is preliminary data.</text>
</comment>
<evidence type="ECO:0000313" key="2">
    <source>
        <dbReference type="Proteomes" id="UP000824890"/>
    </source>
</evidence>
<reference evidence="1 2" key="1">
    <citation type="submission" date="2021-05" db="EMBL/GenBank/DDBJ databases">
        <title>Genome Assembly of Synthetic Allotetraploid Brassica napus Reveals Homoeologous Exchanges between Subgenomes.</title>
        <authorList>
            <person name="Davis J.T."/>
        </authorList>
    </citation>
    <scope>NUCLEOTIDE SEQUENCE [LARGE SCALE GENOMIC DNA]</scope>
    <source>
        <strain evidence="2">cv. Da-Ae</strain>
        <tissue evidence="1">Seedling</tissue>
    </source>
</reference>
<dbReference type="Proteomes" id="UP000824890">
    <property type="component" value="Unassembled WGS sequence"/>
</dbReference>